<evidence type="ECO:0000259" key="4">
    <source>
        <dbReference type="Pfam" id="PF13439"/>
    </source>
</evidence>
<dbReference type="InterPro" id="IPR001296">
    <property type="entry name" value="Glyco_trans_1"/>
</dbReference>
<dbReference type="CDD" id="cd03809">
    <property type="entry name" value="GT4_MtfB-like"/>
    <property type="match status" value="1"/>
</dbReference>
<dbReference type="Pfam" id="PF13439">
    <property type="entry name" value="Glyco_transf_4"/>
    <property type="match status" value="1"/>
</dbReference>
<evidence type="ECO:0000313" key="6">
    <source>
        <dbReference type="Proteomes" id="UP000464507"/>
    </source>
</evidence>
<evidence type="ECO:0000256" key="2">
    <source>
        <dbReference type="ARBA" id="ARBA00022679"/>
    </source>
</evidence>
<protein>
    <recommendedName>
        <fullName evidence="7">D-inositol 3-phosphate glycosyltransferase</fullName>
    </recommendedName>
</protein>
<dbReference type="Proteomes" id="UP000464507">
    <property type="component" value="Chromosome"/>
</dbReference>
<dbReference type="InterPro" id="IPR028098">
    <property type="entry name" value="Glyco_trans_4-like_N"/>
</dbReference>
<dbReference type="PANTHER" id="PTHR46401:SF2">
    <property type="entry name" value="GLYCOSYLTRANSFERASE WBBK-RELATED"/>
    <property type="match status" value="1"/>
</dbReference>
<evidence type="ECO:0000259" key="3">
    <source>
        <dbReference type="Pfam" id="PF00534"/>
    </source>
</evidence>
<name>A0A7L5AJM6_9MICO</name>
<dbReference type="KEGG" id="mant:BHD05_15370"/>
<evidence type="ECO:0008006" key="7">
    <source>
        <dbReference type="Google" id="ProtNLM"/>
    </source>
</evidence>
<gene>
    <name evidence="5" type="ORF">BHD05_15370</name>
</gene>
<dbReference type="Pfam" id="PF00534">
    <property type="entry name" value="Glycos_transf_1"/>
    <property type="match status" value="1"/>
</dbReference>
<sequence>MRPADPLHVALSMLTLVPGGMGGSETYARALAAQLGGAAGLDVTAFVPRTAAGFSAGLREVVVDSVRGGGSTGRRITTLAAASLHGRTIRSAMSGADVVHYPFTVTVPRPAKRQAGVQSLLDVQHLELPHMFGRAELLYRRHFYEGAAKTADAVVTISEFAKRRMVELLGIDPDRIHVAHLGVDMDRYTPNLGPRENFVLYPARGWAHKNHARLIQAMAILRRDRPELRLVLTGGALDTLGDLPDWVDRRGLVSSEELLGLYRSAAALAFPSLYEGFGLPPLEAMASGCPAAVSNAGSIPEVCGDAAVVFDPMEPESIAAGIARAIDDGERLSAGGMAQAARFTWESCRDAHITAYRRAIEQH</sequence>
<dbReference type="GO" id="GO:0009103">
    <property type="term" value="P:lipopolysaccharide biosynthetic process"/>
    <property type="evidence" value="ECO:0007669"/>
    <property type="project" value="TreeGrafter"/>
</dbReference>
<dbReference type="AlphaFoldDB" id="A0A7L5AJM6"/>
<keyword evidence="2" id="KW-0808">Transferase</keyword>
<reference evidence="5 6" key="1">
    <citation type="submission" date="2016-09" db="EMBL/GenBank/DDBJ databases">
        <title>Complete genome sequence of microbes from the polar regions.</title>
        <authorList>
            <person name="Liao L."/>
            <person name="Chen B."/>
        </authorList>
    </citation>
    <scope>NUCLEOTIDE SEQUENCE [LARGE SCALE GENOMIC DNA]</scope>
    <source>
        <strain evidence="5 6">ZS314</strain>
    </source>
</reference>
<evidence type="ECO:0000313" key="5">
    <source>
        <dbReference type="EMBL" id="QHO70820.1"/>
    </source>
</evidence>
<feature type="domain" description="Glycosyltransferase subfamily 4-like N-terminal" evidence="4">
    <location>
        <begin position="21"/>
        <end position="187"/>
    </location>
</feature>
<dbReference type="SUPFAM" id="SSF53756">
    <property type="entry name" value="UDP-Glycosyltransferase/glycogen phosphorylase"/>
    <property type="match status" value="1"/>
</dbReference>
<keyword evidence="6" id="KW-1185">Reference proteome</keyword>
<evidence type="ECO:0000256" key="1">
    <source>
        <dbReference type="ARBA" id="ARBA00022676"/>
    </source>
</evidence>
<feature type="domain" description="Glycosyl transferase family 1" evidence="3">
    <location>
        <begin position="194"/>
        <end position="331"/>
    </location>
</feature>
<accession>A0A7L5AJM6</accession>
<organism evidence="5 6">
    <name type="scientific">Marisediminicola antarctica</name>
    <dbReference type="NCBI Taxonomy" id="674079"/>
    <lineage>
        <taxon>Bacteria</taxon>
        <taxon>Bacillati</taxon>
        <taxon>Actinomycetota</taxon>
        <taxon>Actinomycetes</taxon>
        <taxon>Micrococcales</taxon>
        <taxon>Microbacteriaceae</taxon>
        <taxon>Marisediminicola</taxon>
    </lineage>
</organism>
<dbReference type="GO" id="GO:0016757">
    <property type="term" value="F:glycosyltransferase activity"/>
    <property type="evidence" value="ECO:0007669"/>
    <property type="project" value="UniProtKB-KW"/>
</dbReference>
<dbReference type="Gene3D" id="3.40.50.2000">
    <property type="entry name" value="Glycogen Phosphorylase B"/>
    <property type="match status" value="2"/>
</dbReference>
<keyword evidence="1" id="KW-0328">Glycosyltransferase</keyword>
<dbReference type="PANTHER" id="PTHR46401">
    <property type="entry name" value="GLYCOSYLTRANSFERASE WBBK-RELATED"/>
    <property type="match status" value="1"/>
</dbReference>
<dbReference type="RefSeq" id="WP_236966761.1">
    <property type="nucleotide sequence ID" value="NZ_CP017146.1"/>
</dbReference>
<proteinExistence type="predicted"/>
<dbReference type="EMBL" id="CP017146">
    <property type="protein sequence ID" value="QHO70820.1"/>
    <property type="molecule type" value="Genomic_DNA"/>
</dbReference>